<evidence type="ECO:0000313" key="3">
    <source>
        <dbReference type="EMBL" id="EFW06528.1"/>
    </source>
</evidence>
<sequence>MSLFKKQSSEIKKFEERFDKEIKEMIVVTEGEMSAGRSGQDEYWTASITILAYIDVRSGELFEGKRGIEWLVNDKECRSSKKIYNLKGQKIYQLIVRESLPYENEYTHDTFEKGHWLMLVDVKKRNCHNAQLEDVLKEYQKEVSIHPQGCQKLILDKSLGIFSGEGNWNHEECYIHLDTDGEGIETADETLKTFQELMANGEVWDQKAREYAADELTELANEWAEENDLEITHEDFAKRMVISEVCVSLEGDFELFYNDDDMFYGHVIIVSGNIHEGFKDAYIAG</sequence>
<dbReference type="OrthoDB" id="1151029at2"/>
<evidence type="ECO:0000259" key="1">
    <source>
        <dbReference type="Pfam" id="PF10020"/>
    </source>
</evidence>
<organism evidence="3 4">
    <name type="scientific">Coprobacillus cateniformis</name>
    <dbReference type="NCBI Taxonomy" id="100884"/>
    <lineage>
        <taxon>Bacteria</taxon>
        <taxon>Bacillati</taxon>
        <taxon>Bacillota</taxon>
        <taxon>Erysipelotrichia</taxon>
        <taxon>Erysipelotrichales</taxon>
        <taxon>Coprobacillaceae</taxon>
        <taxon>Coprobacillus</taxon>
    </lineage>
</organism>
<dbReference type="GeneID" id="78229507"/>
<dbReference type="Pfam" id="PF22886">
    <property type="entry name" value="DUF7021"/>
    <property type="match status" value="1"/>
</dbReference>
<name>E7G5M7_9FIRM</name>
<dbReference type="eggNOG" id="COG4296">
    <property type="taxonomic scope" value="Bacteria"/>
</dbReference>
<dbReference type="Proteomes" id="UP000003157">
    <property type="component" value="Unassembled WGS sequence"/>
</dbReference>
<accession>E7G5M7</accession>
<feature type="domain" description="DUF2262" evidence="1">
    <location>
        <begin position="152"/>
        <end position="283"/>
    </location>
</feature>
<dbReference type="InterPro" id="IPR019260">
    <property type="entry name" value="DUF2262"/>
</dbReference>
<gene>
    <name evidence="3" type="ORF">HMPREF9488_00065</name>
</gene>
<dbReference type="InterPro" id="IPR054286">
    <property type="entry name" value="DUF7021"/>
</dbReference>
<dbReference type="AlphaFoldDB" id="E7G5M7"/>
<dbReference type="HOGENOM" id="CLU_084464_1_0_9"/>
<dbReference type="EMBL" id="ADKX01000001">
    <property type="protein sequence ID" value="EFW06528.1"/>
    <property type="molecule type" value="Genomic_DNA"/>
</dbReference>
<evidence type="ECO:0000259" key="2">
    <source>
        <dbReference type="Pfam" id="PF22886"/>
    </source>
</evidence>
<protein>
    <submittedName>
        <fullName evidence="3">Uncharacterized protein</fullName>
    </submittedName>
</protein>
<dbReference type="Pfam" id="PF10020">
    <property type="entry name" value="DUF2262"/>
    <property type="match status" value="1"/>
</dbReference>
<dbReference type="STRING" id="100884.GCA_000269565_01635"/>
<feature type="domain" description="DUF7021" evidence="2">
    <location>
        <begin position="10"/>
        <end position="139"/>
    </location>
</feature>
<comment type="caution">
    <text evidence="3">The sequence shown here is derived from an EMBL/GenBank/DDBJ whole genome shotgun (WGS) entry which is preliminary data.</text>
</comment>
<reference evidence="3 4" key="1">
    <citation type="submission" date="2010-12" db="EMBL/GenBank/DDBJ databases">
        <title>The Genome Sequence of Coprobacillus sp. strain 29_1.</title>
        <authorList>
            <consortium name="The Broad Institute Genome Sequencing Platform"/>
            <person name="Earl A."/>
            <person name="Ward D."/>
            <person name="Feldgarden M."/>
            <person name="Gevers D."/>
            <person name="Daigneault M."/>
            <person name="Sibley C.D."/>
            <person name="White A."/>
            <person name="Strauss J."/>
            <person name="Allen-Vercoe E."/>
            <person name="Young S.K."/>
            <person name="Zeng Q."/>
            <person name="Gargeya S."/>
            <person name="Fitzgerald M."/>
            <person name="Haas B."/>
            <person name="Abouelleil A."/>
            <person name="Alvarado L."/>
            <person name="Arachchi H.M."/>
            <person name="Berlin A."/>
            <person name="Brown A."/>
            <person name="Chapman S.B."/>
            <person name="Chen Z."/>
            <person name="Dunbar C."/>
            <person name="Freedman E."/>
            <person name="Gearin G."/>
            <person name="Gellesch M."/>
            <person name="Goldberg J."/>
            <person name="Griggs A."/>
            <person name="Gujja S."/>
            <person name="Heilman E."/>
            <person name="Heiman D."/>
            <person name="Howarth C."/>
            <person name="Larson L."/>
            <person name="Lui A."/>
            <person name="MacDonald P.J.P."/>
            <person name="Mehta T."/>
            <person name="Montmayeur A."/>
            <person name="Murphy C."/>
            <person name="Neiman D."/>
            <person name="Pearson M."/>
            <person name="Priest M."/>
            <person name="Roberts A."/>
            <person name="Saif S."/>
            <person name="Shea T."/>
            <person name="Shenoy N."/>
            <person name="Sisk P."/>
            <person name="Stolte C."/>
            <person name="Sykes S."/>
            <person name="White J."/>
            <person name="Yandava C."/>
            <person name="Nusbaum C."/>
            <person name="Birren B."/>
        </authorList>
    </citation>
    <scope>NUCLEOTIDE SEQUENCE [LARGE SCALE GENOMIC DNA]</scope>
    <source>
        <strain evidence="3 4">29_1</strain>
    </source>
</reference>
<keyword evidence="4" id="KW-1185">Reference proteome</keyword>
<dbReference type="RefSeq" id="WP_008787193.1">
    <property type="nucleotide sequence ID" value="NZ_AKCB01000001.1"/>
</dbReference>
<proteinExistence type="predicted"/>
<evidence type="ECO:0000313" key="4">
    <source>
        <dbReference type="Proteomes" id="UP000003157"/>
    </source>
</evidence>